<evidence type="ECO:0000256" key="1">
    <source>
        <dbReference type="SAM" id="Phobius"/>
    </source>
</evidence>
<comment type="caution">
    <text evidence="2">The sequence shown here is derived from an EMBL/GenBank/DDBJ whole genome shotgun (WGS) entry which is preliminary data.</text>
</comment>
<protein>
    <submittedName>
        <fullName evidence="2">Uncharacterized protein</fullName>
    </submittedName>
</protein>
<evidence type="ECO:0000313" key="2">
    <source>
        <dbReference type="EMBL" id="MFC5053030.1"/>
    </source>
</evidence>
<feature type="transmembrane region" description="Helical" evidence="1">
    <location>
        <begin position="6"/>
        <end position="25"/>
    </location>
</feature>
<organism evidence="2 3">
    <name type="scientific">Saccharothrix xinjiangensis</name>
    <dbReference type="NCBI Taxonomy" id="204798"/>
    <lineage>
        <taxon>Bacteria</taxon>
        <taxon>Bacillati</taxon>
        <taxon>Actinomycetota</taxon>
        <taxon>Actinomycetes</taxon>
        <taxon>Pseudonocardiales</taxon>
        <taxon>Pseudonocardiaceae</taxon>
        <taxon>Saccharothrix</taxon>
    </lineage>
</organism>
<gene>
    <name evidence="2" type="ORF">ACFPFM_04575</name>
</gene>
<keyword evidence="1" id="KW-1133">Transmembrane helix</keyword>
<dbReference type="Proteomes" id="UP001595833">
    <property type="component" value="Unassembled WGS sequence"/>
</dbReference>
<name>A0ABV9XRP5_9PSEU</name>
<dbReference type="EMBL" id="JBHSJB010000004">
    <property type="protein sequence ID" value="MFC5053030.1"/>
    <property type="molecule type" value="Genomic_DNA"/>
</dbReference>
<keyword evidence="3" id="KW-1185">Reference proteome</keyword>
<accession>A0ABV9XRP5</accession>
<keyword evidence="1" id="KW-0812">Transmembrane</keyword>
<dbReference type="RefSeq" id="WP_344038064.1">
    <property type="nucleotide sequence ID" value="NZ_BAAAKE010000009.1"/>
</dbReference>
<reference evidence="3" key="1">
    <citation type="journal article" date="2019" name="Int. J. Syst. Evol. Microbiol.">
        <title>The Global Catalogue of Microorganisms (GCM) 10K type strain sequencing project: providing services to taxonomists for standard genome sequencing and annotation.</title>
        <authorList>
            <consortium name="The Broad Institute Genomics Platform"/>
            <consortium name="The Broad Institute Genome Sequencing Center for Infectious Disease"/>
            <person name="Wu L."/>
            <person name="Ma J."/>
        </authorList>
    </citation>
    <scope>NUCLEOTIDE SEQUENCE [LARGE SCALE GENOMIC DNA]</scope>
    <source>
        <strain evidence="3">KCTC 12848</strain>
    </source>
</reference>
<proteinExistence type="predicted"/>
<sequence>MDQLVGNPALYLVLALVGGLLRQWIAHRTAVRREEEVTRRLEVAVRDTKSAERAAVVRAAR</sequence>
<keyword evidence="1" id="KW-0472">Membrane</keyword>
<evidence type="ECO:0000313" key="3">
    <source>
        <dbReference type="Proteomes" id="UP001595833"/>
    </source>
</evidence>